<organism evidence="1 2">
    <name type="scientific">Suillus subaureus</name>
    <dbReference type="NCBI Taxonomy" id="48587"/>
    <lineage>
        <taxon>Eukaryota</taxon>
        <taxon>Fungi</taxon>
        <taxon>Dikarya</taxon>
        <taxon>Basidiomycota</taxon>
        <taxon>Agaricomycotina</taxon>
        <taxon>Agaricomycetes</taxon>
        <taxon>Agaricomycetidae</taxon>
        <taxon>Boletales</taxon>
        <taxon>Suillineae</taxon>
        <taxon>Suillaceae</taxon>
        <taxon>Suillus</taxon>
    </lineage>
</organism>
<dbReference type="Proteomes" id="UP000807769">
    <property type="component" value="Unassembled WGS sequence"/>
</dbReference>
<sequence length="82" mass="9419">MDSIVIPVDKATVHLDKSLKVLGLHTEARTSFIRCATMRYLGLYSLLSILKHEYMRPLPSDLFLKRHTNAPLLYAFLRSLMS</sequence>
<dbReference type="EMBL" id="JABBWG010000002">
    <property type="protein sequence ID" value="KAG1825501.1"/>
    <property type="molecule type" value="Genomic_DNA"/>
</dbReference>
<dbReference type="AlphaFoldDB" id="A0A9P7ELC2"/>
<proteinExistence type="predicted"/>
<feature type="non-terminal residue" evidence="1">
    <location>
        <position position="1"/>
    </location>
</feature>
<evidence type="ECO:0000313" key="1">
    <source>
        <dbReference type="EMBL" id="KAG1825501.1"/>
    </source>
</evidence>
<dbReference type="OrthoDB" id="428577at2759"/>
<dbReference type="GeneID" id="64628138"/>
<dbReference type="RefSeq" id="XP_041198754.1">
    <property type="nucleotide sequence ID" value="XM_041334121.1"/>
</dbReference>
<reference evidence="1" key="1">
    <citation type="journal article" date="2020" name="New Phytol.">
        <title>Comparative genomics reveals dynamic genome evolution in host specialist ectomycorrhizal fungi.</title>
        <authorList>
            <person name="Lofgren L.A."/>
            <person name="Nguyen N.H."/>
            <person name="Vilgalys R."/>
            <person name="Ruytinx J."/>
            <person name="Liao H.L."/>
            <person name="Branco S."/>
            <person name="Kuo A."/>
            <person name="LaButti K."/>
            <person name="Lipzen A."/>
            <person name="Andreopoulos W."/>
            <person name="Pangilinan J."/>
            <person name="Riley R."/>
            <person name="Hundley H."/>
            <person name="Na H."/>
            <person name="Barry K."/>
            <person name="Grigoriev I.V."/>
            <person name="Stajich J.E."/>
            <person name="Kennedy P.G."/>
        </authorList>
    </citation>
    <scope>NUCLEOTIDE SEQUENCE</scope>
    <source>
        <strain evidence="1">MN1</strain>
    </source>
</reference>
<comment type="caution">
    <text evidence="1">The sequence shown here is derived from an EMBL/GenBank/DDBJ whole genome shotgun (WGS) entry which is preliminary data.</text>
</comment>
<protein>
    <submittedName>
        <fullName evidence="1">Uncharacterized protein</fullName>
    </submittedName>
</protein>
<name>A0A9P7ELC2_9AGAM</name>
<keyword evidence="2" id="KW-1185">Reference proteome</keyword>
<evidence type="ECO:0000313" key="2">
    <source>
        <dbReference type="Proteomes" id="UP000807769"/>
    </source>
</evidence>
<gene>
    <name evidence="1" type="ORF">BJ212DRAFT_1314459</name>
</gene>
<accession>A0A9P7ELC2</accession>